<gene>
    <name evidence="2" type="ORF">ENR15_23245</name>
</gene>
<organism evidence="2">
    <name type="scientific">Planktothricoides sp. SpSt-374</name>
    <dbReference type="NCBI Taxonomy" id="2282167"/>
    <lineage>
        <taxon>Bacteria</taxon>
        <taxon>Bacillati</taxon>
        <taxon>Cyanobacteriota</taxon>
        <taxon>Cyanophyceae</taxon>
        <taxon>Oscillatoriophycideae</taxon>
        <taxon>Oscillatoriales</taxon>
        <taxon>Oscillatoriaceae</taxon>
        <taxon>Planktothricoides</taxon>
    </lineage>
</organism>
<proteinExistence type="predicted"/>
<reference evidence="2" key="1">
    <citation type="journal article" date="2020" name="mSystems">
        <title>Genome- and Community-Level Interaction Insights into Carbon Utilization and Element Cycling Functions of Hydrothermarchaeota in Hydrothermal Sediment.</title>
        <authorList>
            <person name="Zhou Z."/>
            <person name="Liu Y."/>
            <person name="Xu W."/>
            <person name="Pan J."/>
            <person name="Luo Z.H."/>
            <person name="Li M."/>
        </authorList>
    </citation>
    <scope>NUCLEOTIDE SEQUENCE [LARGE SCALE GENOMIC DNA]</scope>
    <source>
        <strain evidence="2">SpSt-374</strain>
    </source>
</reference>
<comment type="caution">
    <text evidence="2">The sequence shown here is derived from an EMBL/GenBank/DDBJ whole genome shotgun (WGS) entry which is preliminary data.</text>
</comment>
<name>A0A7C3VK88_9CYAN</name>
<dbReference type="EMBL" id="DSPX01000239">
    <property type="protein sequence ID" value="HGG03472.1"/>
    <property type="molecule type" value="Genomic_DNA"/>
</dbReference>
<evidence type="ECO:0000313" key="2">
    <source>
        <dbReference type="EMBL" id="HGG03472.1"/>
    </source>
</evidence>
<evidence type="ECO:0000256" key="1">
    <source>
        <dbReference type="SAM" id="MobiDB-lite"/>
    </source>
</evidence>
<feature type="region of interest" description="Disordered" evidence="1">
    <location>
        <begin position="1"/>
        <end position="42"/>
    </location>
</feature>
<feature type="compositionally biased region" description="Basic residues" evidence="1">
    <location>
        <begin position="1"/>
        <end position="10"/>
    </location>
</feature>
<dbReference type="AlphaFoldDB" id="A0A7C3VK88"/>
<accession>A0A7C3VK88</accession>
<sequence length="61" mass="6453">MPSKLMRHPQPKVATSGLPHTPSGQNSFSLAPRPSPDDTARGSTVILTVGFYDGGMMLSAR</sequence>
<protein>
    <submittedName>
        <fullName evidence="2">Uncharacterized protein</fullName>
    </submittedName>
</protein>